<evidence type="ECO:0000313" key="2">
    <source>
        <dbReference type="Proteomes" id="UP000310066"/>
    </source>
</evidence>
<dbReference type="Gene3D" id="3.90.1300.10">
    <property type="entry name" value="Amidase signature (AS) domain"/>
    <property type="match status" value="1"/>
</dbReference>
<dbReference type="AlphaFoldDB" id="A0A4U0UZJ6"/>
<dbReference type="Proteomes" id="UP000310066">
    <property type="component" value="Unassembled WGS sequence"/>
</dbReference>
<evidence type="ECO:0000313" key="1">
    <source>
        <dbReference type="EMBL" id="TKA40766.1"/>
    </source>
</evidence>
<dbReference type="InterPro" id="IPR036928">
    <property type="entry name" value="AS_sf"/>
</dbReference>
<gene>
    <name evidence="1" type="ORF">B0A54_08035</name>
</gene>
<dbReference type="STRING" id="329885.A0A4U0UZJ6"/>
<evidence type="ECO:0008006" key="3">
    <source>
        <dbReference type="Google" id="ProtNLM"/>
    </source>
</evidence>
<protein>
    <recommendedName>
        <fullName evidence="3">Amidase domain-containing protein</fullName>
    </recommendedName>
</protein>
<dbReference type="SUPFAM" id="SSF75304">
    <property type="entry name" value="Amidase signature (AS) enzymes"/>
    <property type="match status" value="1"/>
</dbReference>
<sequence>MKPTFSTTAGGGVKAASIEFDTIGYYFARCMEDLQLITDVLGLPAEESIKKIPPKEARVGFVKSLFWSSAGSGTIAAMEKAAETLLMRQRLTDIFKVTSVTDSGVSGHKDYLLDTTRMMLDPAVRAFVDGALKYPREEVRQAFDYYAAVRPALDKIAARSYALKPPSAIDEASLGLGDMGSPIFNSVWTAARMPVIQVPASAGPNAMPVGLSLVVRTYCDQYLLSIATILAEALMKEGGWQKKLVHD</sequence>
<reference evidence="1 2" key="1">
    <citation type="submission" date="2017-03" db="EMBL/GenBank/DDBJ databases">
        <title>Genomes of endolithic fungi from Antarctica.</title>
        <authorList>
            <person name="Coleine C."/>
            <person name="Masonjones S."/>
            <person name="Stajich J.E."/>
        </authorList>
    </citation>
    <scope>NUCLEOTIDE SEQUENCE [LARGE SCALE GENOMIC DNA]</scope>
    <source>
        <strain evidence="1 2">CCFEE 5311</strain>
    </source>
</reference>
<proteinExistence type="predicted"/>
<dbReference type="EMBL" id="NAJP01000031">
    <property type="protein sequence ID" value="TKA40766.1"/>
    <property type="molecule type" value="Genomic_DNA"/>
</dbReference>
<accession>A0A4U0UZJ6</accession>
<name>A0A4U0UZJ6_9PEZI</name>
<organism evidence="1 2">
    <name type="scientific">Friedmanniomyces endolithicus</name>
    <dbReference type="NCBI Taxonomy" id="329885"/>
    <lineage>
        <taxon>Eukaryota</taxon>
        <taxon>Fungi</taxon>
        <taxon>Dikarya</taxon>
        <taxon>Ascomycota</taxon>
        <taxon>Pezizomycotina</taxon>
        <taxon>Dothideomycetes</taxon>
        <taxon>Dothideomycetidae</taxon>
        <taxon>Mycosphaerellales</taxon>
        <taxon>Teratosphaeriaceae</taxon>
        <taxon>Friedmanniomyces</taxon>
    </lineage>
</organism>
<comment type="caution">
    <text evidence="1">The sequence shown here is derived from an EMBL/GenBank/DDBJ whole genome shotgun (WGS) entry which is preliminary data.</text>
</comment>
<dbReference type="OrthoDB" id="6428749at2759"/>